<reference evidence="8" key="1">
    <citation type="journal article" date="2021" name="PeerJ">
        <title>Extensive microbial diversity within the chicken gut microbiome revealed by metagenomics and culture.</title>
        <authorList>
            <person name="Gilroy R."/>
            <person name="Ravi A."/>
            <person name="Getino M."/>
            <person name="Pursley I."/>
            <person name="Horton D.L."/>
            <person name="Alikhan N.F."/>
            <person name="Baker D."/>
            <person name="Gharbi K."/>
            <person name="Hall N."/>
            <person name="Watson M."/>
            <person name="Adriaenssens E.M."/>
            <person name="Foster-Nyarko E."/>
            <person name="Jarju S."/>
            <person name="Secka A."/>
            <person name="Antonio M."/>
            <person name="Oren A."/>
            <person name="Chaudhuri R.R."/>
            <person name="La Ragione R."/>
            <person name="Hildebrand F."/>
            <person name="Pallen M.J."/>
        </authorList>
    </citation>
    <scope>NUCLEOTIDE SEQUENCE</scope>
    <source>
        <strain evidence="8">1719</strain>
    </source>
</reference>
<feature type="domain" description="Multidrug resistance protein MdtA-like alpha-helical hairpin" evidence="4">
    <location>
        <begin position="74"/>
        <end position="140"/>
    </location>
</feature>
<comment type="subcellular location">
    <subcellularLocation>
        <location evidence="1">Cell envelope</location>
    </subcellularLocation>
</comment>
<dbReference type="Pfam" id="PF25944">
    <property type="entry name" value="Beta-barrel_RND"/>
    <property type="match status" value="1"/>
</dbReference>
<dbReference type="Gene3D" id="2.40.420.20">
    <property type="match status" value="1"/>
</dbReference>
<evidence type="ECO:0000259" key="4">
    <source>
        <dbReference type="Pfam" id="PF25876"/>
    </source>
</evidence>
<dbReference type="Pfam" id="PF25876">
    <property type="entry name" value="HH_MFP_RND"/>
    <property type="match status" value="1"/>
</dbReference>
<dbReference type="AlphaFoldDB" id="A0A9D2AYD0"/>
<dbReference type="Pfam" id="PF25967">
    <property type="entry name" value="RND-MFP_C"/>
    <property type="match status" value="1"/>
</dbReference>
<protein>
    <submittedName>
        <fullName evidence="8">Efflux RND transporter periplasmic adaptor subunit</fullName>
    </submittedName>
</protein>
<evidence type="ECO:0000313" key="8">
    <source>
        <dbReference type="EMBL" id="HIX53724.1"/>
    </source>
</evidence>
<dbReference type="GO" id="GO:0022857">
    <property type="term" value="F:transmembrane transporter activity"/>
    <property type="evidence" value="ECO:0007669"/>
    <property type="project" value="InterPro"/>
</dbReference>
<dbReference type="GO" id="GO:0030313">
    <property type="term" value="C:cell envelope"/>
    <property type="evidence" value="ECO:0007669"/>
    <property type="project" value="UniProtKB-SubCell"/>
</dbReference>
<dbReference type="Pfam" id="PF25917">
    <property type="entry name" value="BSH_RND"/>
    <property type="match status" value="1"/>
</dbReference>
<evidence type="ECO:0000256" key="3">
    <source>
        <dbReference type="SAM" id="Coils"/>
    </source>
</evidence>
<feature type="coiled-coil region" evidence="3">
    <location>
        <begin position="66"/>
        <end position="100"/>
    </location>
</feature>
<evidence type="ECO:0000259" key="7">
    <source>
        <dbReference type="Pfam" id="PF25967"/>
    </source>
</evidence>
<dbReference type="Gene3D" id="1.10.287.470">
    <property type="entry name" value="Helix hairpin bin"/>
    <property type="match status" value="1"/>
</dbReference>
<proteinExistence type="inferred from homology"/>
<gene>
    <name evidence="8" type="ORF">H9853_01755</name>
</gene>
<feature type="domain" description="Multidrug resistance protein MdtA-like beta-barrel" evidence="6">
    <location>
        <begin position="178"/>
        <end position="259"/>
    </location>
</feature>
<dbReference type="Gene3D" id="2.40.30.170">
    <property type="match status" value="1"/>
</dbReference>
<dbReference type="InterPro" id="IPR006143">
    <property type="entry name" value="RND_pump_MFP"/>
</dbReference>
<dbReference type="SUPFAM" id="SSF111369">
    <property type="entry name" value="HlyD-like secretion proteins"/>
    <property type="match status" value="1"/>
</dbReference>
<evidence type="ECO:0000313" key="9">
    <source>
        <dbReference type="Proteomes" id="UP000824156"/>
    </source>
</evidence>
<sequence length="340" mass="37114">MGSHAVSVTTEEAKLERVGGTRNYPATVVALNETEIRAEVNGYITGIFVSDGARVQKGQKLYEIDRIRYEADVEKAEANLRIAESNLLRIERDVERYRTLAEQDAIAKQTLDYAETDLSTQQAQVQANKAALVTAQTNLKRAVIIAPYAGVVGISQVREGALVSSGTTLINTISSIDPIAVEIQINEKEIDEFIALQNLGSSENIKVKLPNGLFYEQPGNLVTLDRAIDRNTGTLKARASFSNQTNRLIPGMNVNLVITTQSEEEQVTISQKSLIEQLGVYNVFVVNKDGQAEYREVATGPTLDDGRMVVLSGVEANEKVIVDGATRVNDGDLVSESNEE</sequence>
<accession>A0A9D2AYD0</accession>
<dbReference type="PANTHER" id="PTHR30158">
    <property type="entry name" value="ACRA/E-RELATED COMPONENT OF DRUG EFFLUX TRANSPORTER"/>
    <property type="match status" value="1"/>
</dbReference>
<dbReference type="InterPro" id="IPR058625">
    <property type="entry name" value="MdtA-like_BSH"/>
</dbReference>
<name>A0A9D2AYD0_9SPHI</name>
<organism evidence="8 9">
    <name type="scientific">Candidatus Sphingobacterium stercoripullorum</name>
    <dbReference type="NCBI Taxonomy" id="2838759"/>
    <lineage>
        <taxon>Bacteria</taxon>
        <taxon>Pseudomonadati</taxon>
        <taxon>Bacteroidota</taxon>
        <taxon>Sphingobacteriia</taxon>
        <taxon>Sphingobacteriales</taxon>
        <taxon>Sphingobacteriaceae</taxon>
        <taxon>Sphingobacterium</taxon>
    </lineage>
</organism>
<dbReference type="GO" id="GO:0005886">
    <property type="term" value="C:plasma membrane"/>
    <property type="evidence" value="ECO:0007669"/>
    <property type="project" value="TreeGrafter"/>
</dbReference>
<keyword evidence="3" id="KW-0175">Coiled coil</keyword>
<comment type="similarity">
    <text evidence="2">Belongs to the membrane fusion protein (MFP) (TC 8.A.1) family.</text>
</comment>
<dbReference type="InterPro" id="IPR058626">
    <property type="entry name" value="MdtA-like_b-barrel"/>
</dbReference>
<dbReference type="Proteomes" id="UP000824156">
    <property type="component" value="Unassembled WGS sequence"/>
</dbReference>
<evidence type="ECO:0000256" key="2">
    <source>
        <dbReference type="ARBA" id="ARBA00009477"/>
    </source>
</evidence>
<reference evidence="8" key="2">
    <citation type="submission" date="2021-04" db="EMBL/GenBank/DDBJ databases">
        <authorList>
            <person name="Gilroy R."/>
        </authorList>
    </citation>
    <scope>NUCLEOTIDE SEQUENCE</scope>
    <source>
        <strain evidence="8">1719</strain>
    </source>
</reference>
<evidence type="ECO:0000259" key="5">
    <source>
        <dbReference type="Pfam" id="PF25917"/>
    </source>
</evidence>
<dbReference type="EMBL" id="DXEZ01000049">
    <property type="protein sequence ID" value="HIX53724.1"/>
    <property type="molecule type" value="Genomic_DNA"/>
</dbReference>
<dbReference type="GO" id="GO:0046677">
    <property type="term" value="P:response to antibiotic"/>
    <property type="evidence" value="ECO:0007669"/>
    <property type="project" value="TreeGrafter"/>
</dbReference>
<dbReference type="InterPro" id="IPR058624">
    <property type="entry name" value="MdtA-like_HH"/>
</dbReference>
<dbReference type="InterPro" id="IPR058627">
    <property type="entry name" value="MdtA-like_C"/>
</dbReference>
<feature type="domain" description="Multidrug resistance protein MdtA-like C-terminal permuted SH3" evidence="7">
    <location>
        <begin position="282"/>
        <end position="326"/>
    </location>
</feature>
<feature type="domain" description="Multidrug resistance protein MdtA-like barrel-sandwich hybrid" evidence="5">
    <location>
        <begin position="33"/>
        <end position="171"/>
    </location>
</feature>
<dbReference type="NCBIfam" id="TIGR01730">
    <property type="entry name" value="RND_mfp"/>
    <property type="match status" value="1"/>
</dbReference>
<dbReference type="Gene3D" id="2.40.50.100">
    <property type="match status" value="1"/>
</dbReference>
<comment type="caution">
    <text evidence="8">The sequence shown here is derived from an EMBL/GenBank/DDBJ whole genome shotgun (WGS) entry which is preliminary data.</text>
</comment>
<evidence type="ECO:0000256" key="1">
    <source>
        <dbReference type="ARBA" id="ARBA00004196"/>
    </source>
</evidence>
<evidence type="ECO:0000259" key="6">
    <source>
        <dbReference type="Pfam" id="PF25944"/>
    </source>
</evidence>